<proteinExistence type="predicted"/>
<evidence type="ECO:0000313" key="4">
    <source>
        <dbReference type="Proteomes" id="UP000261828"/>
    </source>
</evidence>
<gene>
    <name evidence="3" type="ORF">DX873_09850</name>
</gene>
<organism evidence="3 4">
    <name type="scientific">Flagellimonas nanhaiensis</name>
    <dbReference type="NCBI Taxonomy" id="2292706"/>
    <lineage>
        <taxon>Bacteria</taxon>
        <taxon>Pseudomonadati</taxon>
        <taxon>Bacteroidota</taxon>
        <taxon>Flavobacteriia</taxon>
        <taxon>Flavobacteriales</taxon>
        <taxon>Flavobacteriaceae</taxon>
        <taxon>Flagellimonas</taxon>
    </lineage>
</organism>
<dbReference type="EMBL" id="QTJX01000002">
    <property type="protein sequence ID" value="RDY59663.1"/>
    <property type="molecule type" value="Genomic_DNA"/>
</dbReference>
<comment type="caution">
    <text evidence="3">The sequence shown here is derived from an EMBL/GenBank/DDBJ whole genome shotgun (WGS) entry which is preliminary data.</text>
</comment>
<dbReference type="GO" id="GO:0005524">
    <property type="term" value="F:ATP binding"/>
    <property type="evidence" value="ECO:0007669"/>
    <property type="project" value="UniProtKB-KW"/>
</dbReference>
<reference evidence="3 4" key="1">
    <citation type="submission" date="2018-08" db="EMBL/GenBank/DDBJ databases">
        <title>Muricauda nanhaiensis sp. nov., isolated from seawater of the South China Sea.</title>
        <authorList>
            <person name="Dang Y."/>
        </authorList>
    </citation>
    <scope>NUCLEOTIDE SEQUENCE [LARGE SCALE GENOMIC DNA]</scope>
    <source>
        <strain evidence="3 4">SM1704</strain>
    </source>
</reference>
<evidence type="ECO:0000313" key="3">
    <source>
        <dbReference type="EMBL" id="RDY59663.1"/>
    </source>
</evidence>
<dbReference type="InterPro" id="IPR045973">
    <property type="entry name" value="DUF5929"/>
</dbReference>
<evidence type="ECO:0000259" key="2">
    <source>
        <dbReference type="Pfam" id="PF19351"/>
    </source>
</evidence>
<feature type="domain" description="Schlafen AlbA-2" evidence="1">
    <location>
        <begin position="17"/>
        <end position="141"/>
    </location>
</feature>
<keyword evidence="4" id="KW-1185">Reference proteome</keyword>
<keyword evidence="3" id="KW-0067">ATP-binding</keyword>
<dbReference type="InterPro" id="IPR007421">
    <property type="entry name" value="Schlafen_AlbA_2_dom"/>
</dbReference>
<name>A0A371JQG1_9FLAO</name>
<dbReference type="Pfam" id="PF19351">
    <property type="entry name" value="DUF5929"/>
    <property type="match status" value="1"/>
</dbReference>
<sequence length="378" mass="43550">MINKRLLVKNLLAHNDENSFYDKKRFISIGEKEGKAKFLKHVCALANSNPKNSSFIVIGVEDEDNKIVGVDFFDDSKIQNLVNAYLDNPPLISYENIPFPHLPEGKVVGLVTIRSNGKVCALRKNIWKYYGGAVFFREGSISLPKAFDIQLKDINSEAVATIEKHAKNNIEMTLDAVIDFINNSHPDLTSDYKVFKEQFVVCWAGNQKKVRNKIYYSRVDIELINEQVKLFYSALDEITITYDDDSFTTLEYVQLGLGSQQKYYPLEEMIITFSENGKYTISSNLVFEPPQYDKKTLYHVFNTNNTLLQKLEKSIALNESEQMDLTHLPATYLICYLNGFEEAKEQMEKARPLLKGHSEKVYQSLKESQRILRKVRYN</sequence>
<dbReference type="RefSeq" id="WP_116184276.1">
    <property type="nucleotide sequence ID" value="NZ_QTJX01000002.1"/>
</dbReference>
<accession>A0A371JQG1</accession>
<evidence type="ECO:0000259" key="1">
    <source>
        <dbReference type="Pfam" id="PF04326"/>
    </source>
</evidence>
<feature type="domain" description="DUF5929" evidence="2">
    <location>
        <begin position="158"/>
        <end position="378"/>
    </location>
</feature>
<dbReference type="Gene3D" id="3.30.950.30">
    <property type="entry name" value="Schlafen, AAA domain"/>
    <property type="match status" value="1"/>
</dbReference>
<dbReference type="Proteomes" id="UP000261828">
    <property type="component" value="Unassembled WGS sequence"/>
</dbReference>
<protein>
    <submittedName>
        <fullName evidence="3">ATP-binding protein</fullName>
    </submittedName>
</protein>
<dbReference type="Pfam" id="PF04326">
    <property type="entry name" value="SLFN_AlbA_2"/>
    <property type="match status" value="1"/>
</dbReference>
<dbReference type="InterPro" id="IPR038461">
    <property type="entry name" value="Schlafen_AlbA_2_dom_sf"/>
</dbReference>
<dbReference type="OrthoDB" id="1150046at2"/>
<keyword evidence="3" id="KW-0547">Nucleotide-binding</keyword>
<dbReference type="AlphaFoldDB" id="A0A371JQG1"/>